<dbReference type="Proteomes" id="UP000263418">
    <property type="component" value="Chromosome 1"/>
</dbReference>
<reference evidence="2 3" key="1">
    <citation type="submission" date="2017-01" db="EMBL/GenBank/DDBJ databases">
        <title>Complete Genome Sequence of Vibrio vulnificus FORC_053.</title>
        <authorList>
            <consortium name="Food-borne Pathogen Omics Research Center"/>
            <person name="Chung H.Y."/>
            <person name="Na E.J."/>
            <person name="Song J.S."/>
            <person name="Kim H."/>
            <person name="Lee J.-H."/>
            <person name="Ryu S."/>
            <person name="Choi S.H."/>
        </authorList>
    </citation>
    <scope>NUCLEOTIDE SEQUENCE [LARGE SCALE GENOMIC DNA]</scope>
    <source>
        <strain evidence="2 3">FORC_053</strain>
    </source>
</reference>
<evidence type="ECO:0000313" key="3">
    <source>
        <dbReference type="Proteomes" id="UP000263418"/>
    </source>
</evidence>
<name>A0AAN1PQQ9_VIBVL</name>
<dbReference type="RefSeq" id="WP_232621332.1">
    <property type="nucleotide sequence ID" value="NZ_CP019290.1"/>
</dbReference>
<proteinExistence type="predicted"/>
<dbReference type="EMBL" id="CP019290">
    <property type="protein sequence ID" value="AXX61093.1"/>
    <property type="molecule type" value="Genomic_DNA"/>
</dbReference>
<feature type="region of interest" description="Disordered" evidence="1">
    <location>
        <begin position="27"/>
        <end position="52"/>
    </location>
</feature>
<protein>
    <submittedName>
        <fullName evidence="2">Uncharacterized protein</fullName>
    </submittedName>
</protein>
<evidence type="ECO:0000313" key="2">
    <source>
        <dbReference type="EMBL" id="AXX61093.1"/>
    </source>
</evidence>
<evidence type="ECO:0000256" key="1">
    <source>
        <dbReference type="SAM" id="MobiDB-lite"/>
    </source>
</evidence>
<organism evidence="2 3">
    <name type="scientific">Vibrio vulnificus</name>
    <dbReference type="NCBI Taxonomy" id="672"/>
    <lineage>
        <taxon>Bacteria</taxon>
        <taxon>Pseudomonadati</taxon>
        <taxon>Pseudomonadota</taxon>
        <taxon>Gammaproteobacteria</taxon>
        <taxon>Vibrionales</taxon>
        <taxon>Vibrionaceae</taxon>
        <taxon>Vibrio</taxon>
    </lineage>
</organism>
<sequence>MKREKRATALAIRWVPAFARMTEIRKEKAELSSAAKNKRLSTPPPRHQLSFPRKRGSIHLHVLEAAFGNALAATDNDESEASSNTDNEVPKPSHGARYTMGPLVREDDRVRELIRTTSNTNNKALKPSHSACYTMGPRVREDGGVRESMVNRLSLTYATSNTEG</sequence>
<dbReference type="AlphaFoldDB" id="A0AAN1PQQ9"/>
<gene>
    <name evidence="2" type="ORF">FORC53_2754</name>
</gene>
<accession>A0AAN1PQQ9</accession>
<feature type="region of interest" description="Disordered" evidence="1">
    <location>
        <begin position="71"/>
        <end position="104"/>
    </location>
</feature>